<dbReference type="PANTHER" id="PTHR43344:SF13">
    <property type="entry name" value="PHOSPHATASE RV3661-RELATED"/>
    <property type="match status" value="1"/>
</dbReference>
<dbReference type="NCBIfam" id="TIGR01488">
    <property type="entry name" value="HAD-SF-IB"/>
    <property type="match status" value="1"/>
</dbReference>
<dbReference type="SUPFAM" id="SSF56784">
    <property type="entry name" value="HAD-like"/>
    <property type="match status" value="1"/>
</dbReference>
<evidence type="ECO:0000256" key="6">
    <source>
        <dbReference type="ARBA" id="ARBA00022801"/>
    </source>
</evidence>
<protein>
    <recommendedName>
        <fullName evidence="4">Histidinol-phosphatase</fullName>
        <ecNumber evidence="3">3.1.3.15</ecNumber>
    </recommendedName>
    <alternativeName>
        <fullName evidence="8">Histidinol-phosphate phosphatase</fullName>
    </alternativeName>
</protein>
<dbReference type="GO" id="GO:0046872">
    <property type="term" value="F:metal ion binding"/>
    <property type="evidence" value="ECO:0007669"/>
    <property type="project" value="UniProtKB-KW"/>
</dbReference>
<dbReference type="Gene3D" id="3.40.50.1000">
    <property type="entry name" value="HAD superfamily/HAD-like"/>
    <property type="match status" value="1"/>
</dbReference>
<dbReference type="CDD" id="cd02612">
    <property type="entry name" value="HAD_PGPPase"/>
    <property type="match status" value="1"/>
</dbReference>
<evidence type="ECO:0000256" key="8">
    <source>
        <dbReference type="ARBA" id="ARBA00033209"/>
    </source>
</evidence>
<name>A0A4R7BCI7_9NEIS</name>
<evidence type="ECO:0000313" key="11">
    <source>
        <dbReference type="EMBL" id="TDR81446.1"/>
    </source>
</evidence>
<evidence type="ECO:0000313" key="12">
    <source>
        <dbReference type="Proteomes" id="UP000295611"/>
    </source>
</evidence>
<keyword evidence="12" id="KW-1185">Reference proteome</keyword>
<dbReference type="AlphaFoldDB" id="A0A4R7BCI7"/>
<dbReference type="OrthoDB" id="9784466at2"/>
<organism evidence="11 12">
    <name type="scientific">Paludibacterium purpuratum</name>
    <dbReference type="NCBI Taxonomy" id="1144873"/>
    <lineage>
        <taxon>Bacteria</taxon>
        <taxon>Pseudomonadati</taxon>
        <taxon>Pseudomonadota</taxon>
        <taxon>Betaproteobacteria</taxon>
        <taxon>Neisseriales</taxon>
        <taxon>Chromobacteriaceae</taxon>
        <taxon>Paludibacterium</taxon>
    </lineage>
</organism>
<reference evidence="11 12" key="1">
    <citation type="submission" date="2019-03" db="EMBL/GenBank/DDBJ databases">
        <title>Genomic Encyclopedia of Type Strains, Phase III (KMG-III): the genomes of soil and plant-associated and newly described type strains.</title>
        <authorList>
            <person name="Whitman W."/>
        </authorList>
    </citation>
    <scope>NUCLEOTIDE SEQUENCE [LARGE SCALE GENOMIC DNA]</scope>
    <source>
        <strain evidence="11 12">CECT 8976</strain>
    </source>
</reference>
<keyword evidence="7" id="KW-0460">Magnesium</keyword>
<evidence type="ECO:0000256" key="1">
    <source>
        <dbReference type="ARBA" id="ARBA00004970"/>
    </source>
</evidence>
<comment type="caution">
    <text evidence="11">The sequence shown here is derived from an EMBL/GenBank/DDBJ whole genome shotgun (WGS) entry which is preliminary data.</text>
</comment>
<dbReference type="GO" id="GO:0004401">
    <property type="term" value="F:histidinol-phosphatase activity"/>
    <property type="evidence" value="ECO:0007669"/>
    <property type="project" value="UniProtKB-EC"/>
</dbReference>
<dbReference type="RefSeq" id="WP_133678821.1">
    <property type="nucleotide sequence ID" value="NZ_SNZP01000003.1"/>
</dbReference>
<dbReference type="Gene3D" id="1.20.1440.100">
    <property type="entry name" value="SG protein - dephosphorylation function"/>
    <property type="match status" value="1"/>
</dbReference>
<dbReference type="EC" id="3.1.3.15" evidence="3"/>
<dbReference type="Pfam" id="PF12710">
    <property type="entry name" value="HAD"/>
    <property type="match status" value="1"/>
</dbReference>
<evidence type="ECO:0000256" key="4">
    <source>
        <dbReference type="ARBA" id="ARBA00021697"/>
    </source>
</evidence>
<gene>
    <name evidence="11" type="ORF">DFP86_10399</name>
</gene>
<comment type="function">
    <text evidence="10">Catalyzes the dephosphorylation of histidinol-phosphate to histidinol, the direct precursor of histidine.</text>
</comment>
<evidence type="ECO:0000256" key="2">
    <source>
        <dbReference type="ARBA" id="ARBA00009184"/>
    </source>
</evidence>
<evidence type="ECO:0000256" key="3">
    <source>
        <dbReference type="ARBA" id="ARBA00013085"/>
    </source>
</evidence>
<dbReference type="NCBIfam" id="TIGR01490">
    <property type="entry name" value="HAD-SF-IB-hyp1"/>
    <property type="match status" value="1"/>
</dbReference>
<accession>A0A4R7BCI7</accession>
<dbReference type="PANTHER" id="PTHR43344">
    <property type="entry name" value="PHOSPHOSERINE PHOSPHATASE"/>
    <property type="match status" value="1"/>
</dbReference>
<comment type="pathway">
    <text evidence="1">Amino-acid biosynthesis; L-histidine biosynthesis; L-histidine from 5-phospho-alpha-D-ribose 1-diphosphate: step 8/9.</text>
</comment>
<dbReference type="InterPro" id="IPR023214">
    <property type="entry name" value="HAD_sf"/>
</dbReference>
<dbReference type="InterPro" id="IPR050582">
    <property type="entry name" value="HAD-like_SerB"/>
</dbReference>
<comment type="catalytic activity">
    <reaction evidence="9">
        <text>L-histidinol phosphate + H2O = L-histidinol + phosphate</text>
        <dbReference type="Rhea" id="RHEA:14465"/>
        <dbReference type="ChEBI" id="CHEBI:15377"/>
        <dbReference type="ChEBI" id="CHEBI:43474"/>
        <dbReference type="ChEBI" id="CHEBI:57699"/>
        <dbReference type="ChEBI" id="CHEBI:57980"/>
        <dbReference type="EC" id="3.1.3.15"/>
    </reaction>
    <physiologicalReaction direction="left-to-right" evidence="9">
        <dbReference type="Rhea" id="RHEA:14466"/>
    </physiologicalReaction>
</comment>
<dbReference type="InterPro" id="IPR006385">
    <property type="entry name" value="HAD_hydro_SerB1"/>
</dbReference>
<dbReference type="InterPro" id="IPR036412">
    <property type="entry name" value="HAD-like_sf"/>
</dbReference>
<evidence type="ECO:0000256" key="7">
    <source>
        <dbReference type="ARBA" id="ARBA00022842"/>
    </source>
</evidence>
<evidence type="ECO:0000256" key="9">
    <source>
        <dbReference type="ARBA" id="ARBA00052092"/>
    </source>
</evidence>
<sequence length="221" mass="24824">MNLAIFDLDNTLISGDSEAEWPRFMQKRGLLPQSHLDQSEVYYQQYLAGTLDLKAALDHQLAHLADFSRTELEQLHAEYMVERILPIIPGKARALLAAHRAQGDLVLIITATNRFLTAPIARELGVEHLIAIELAEDADGNFTGRAEGVLSFREGKIERLHAWLAERGERLADYRQTFFYSDSKNDLPLLSVVSHPVAVDPDPVLLEHAEAHGWPVISLRD</sequence>
<evidence type="ECO:0000256" key="5">
    <source>
        <dbReference type="ARBA" id="ARBA00022723"/>
    </source>
</evidence>
<comment type="similarity">
    <text evidence="2">Belongs to the HAD-like hydrolase superfamily. SerB family.</text>
</comment>
<evidence type="ECO:0000256" key="10">
    <source>
        <dbReference type="ARBA" id="ARBA00053547"/>
    </source>
</evidence>
<keyword evidence="6 11" id="KW-0378">Hydrolase</keyword>
<dbReference type="Proteomes" id="UP000295611">
    <property type="component" value="Unassembled WGS sequence"/>
</dbReference>
<dbReference type="EMBL" id="SNZP01000003">
    <property type="protein sequence ID" value="TDR81446.1"/>
    <property type="molecule type" value="Genomic_DNA"/>
</dbReference>
<dbReference type="FunFam" id="3.40.50.1000:FF:000025">
    <property type="entry name" value="HAD hydrolase, family IB"/>
    <property type="match status" value="1"/>
</dbReference>
<keyword evidence="5" id="KW-0479">Metal-binding</keyword>
<proteinExistence type="inferred from homology"/>